<feature type="compositionally biased region" description="Basic and acidic residues" evidence="1">
    <location>
        <begin position="186"/>
        <end position="201"/>
    </location>
</feature>
<name>A0A9P9WVM4_9PEZI</name>
<dbReference type="OrthoDB" id="5365739at2759"/>
<organism evidence="2 3">
    <name type="scientific">Neoarthrinium moseri</name>
    <dbReference type="NCBI Taxonomy" id="1658444"/>
    <lineage>
        <taxon>Eukaryota</taxon>
        <taxon>Fungi</taxon>
        <taxon>Dikarya</taxon>
        <taxon>Ascomycota</taxon>
        <taxon>Pezizomycotina</taxon>
        <taxon>Sordariomycetes</taxon>
        <taxon>Xylariomycetidae</taxon>
        <taxon>Amphisphaeriales</taxon>
        <taxon>Apiosporaceae</taxon>
        <taxon>Neoarthrinium</taxon>
    </lineage>
</organism>
<evidence type="ECO:0000313" key="2">
    <source>
        <dbReference type="EMBL" id="KAI1879898.1"/>
    </source>
</evidence>
<proteinExistence type="predicted"/>
<feature type="region of interest" description="Disordered" evidence="1">
    <location>
        <begin position="109"/>
        <end position="130"/>
    </location>
</feature>
<dbReference type="Proteomes" id="UP000829685">
    <property type="component" value="Unassembled WGS sequence"/>
</dbReference>
<keyword evidence="3" id="KW-1185">Reference proteome</keyword>
<gene>
    <name evidence="2" type="ORF">JX265_001519</name>
</gene>
<feature type="region of interest" description="Disordered" evidence="1">
    <location>
        <begin position="36"/>
        <end position="91"/>
    </location>
</feature>
<evidence type="ECO:0000313" key="3">
    <source>
        <dbReference type="Proteomes" id="UP000829685"/>
    </source>
</evidence>
<reference evidence="2" key="1">
    <citation type="submission" date="2021-03" db="EMBL/GenBank/DDBJ databases">
        <title>Revisited historic fungal species revealed as producer of novel bioactive compounds through whole genome sequencing and comparative genomics.</title>
        <authorList>
            <person name="Vignolle G.A."/>
            <person name="Hochenegger N."/>
            <person name="Mach R.L."/>
            <person name="Mach-Aigner A.R."/>
            <person name="Javad Rahimi M."/>
            <person name="Salim K.A."/>
            <person name="Chan C.M."/>
            <person name="Lim L.B.L."/>
            <person name="Cai F."/>
            <person name="Druzhinina I.S."/>
            <person name="U'Ren J.M."/>
            <person name="Derntl C."/>
        </authorList>
    </citation>
    <scope>NUCLEOTIDE SEQUENCE</scope>
    <source>
        <strain evidence="2">TUCIM 5799</strain>
    </source>
</reference>
<feature type="region of interest" description="Disordered" evidence="1">
    <location>
        <begin position="146"/>
        <end position="208"/>
    </location>
</feature>
<evidence type="ECO:0000256" key="1">
    <source>
        <dbReference type="SAM" id="MobiDB-lite"/>
    </source>
</evidence>
<accession>A0A9P9WVM4</accession>
<dbReference type="EMBL" id="JAFIMR010000003">
    <property type="protein sequence ID" value="KAI1879898.1"/>
    <property type="molecule type" value="Genomic_DNA"/>
</dbReference>
<dbReference type="AlphaFoldDB" id="A0A9P9WVM4"/>
<feature type="compositionally biased region" description="Gly residues" evidence="1">
    <location>
        <begin position="146"/>
        <end position="177"/>
    </location>
</feature>
<feature type="compositionally biased region" description="Low complexity" evidence="1">
    <location>
        <begin position="69"/>
        <end position="90"/>
    </location>
</feature>
<sequence length="398" mass="41788">MIRNPIHSTLGRGRPELTRLSEGIAASLRQFSIAQARCDDKPSRPSGRQRSAAAASELVSMNEDRKPARGAAPQAARASASRPAAATRAPEMPKVITIANLRGGGLRGGIQGRFAGPNKAQGPGGSAASSGAVIRGGFRGRGRGGAFRGGAAGGRGGAVGGRGGAGGYRGGAGGYRGGRGRGLRRGRGDDRPMRGPRRTQEEKEDDQEYQRFKNMGEEDPEVSAYVEKVECGVVHTYTPMAPKELLADLAAYSPAVASSAPISQTATTLFQARMLGGGKPYHPDEYTHPRDAKKLYTEGEGIFFPSPEAKAWTEKAGNFNFKAPPQETTSAVLNVALQGKYEGPKFAPSTDAFGTIQSYVKRDGTWNMVAERGIEAKVRSLLVAAPKGGAPKPKGKKA</sequence>
<comment type="caution">
    <text evidence="2">The sequence shown here is derived from an EMBL/GenBank/DDBJ whole genome shotgun (WGS) entry which is preliminary data.</text>
</comment>
<protein>
    <submittedName>
        <fullName evidence="2">Uncharacterized protein</fullName>
    </submittedName>
</protein>